<accession>G9MIB9</accession>
<gene>
    <name evidence="1" type="ORF">TRIVIDRAFT_211879</name>
</gene>
<name>G9MIB9_HYPVG</name>
<dbReference type="VEuPathDB" id="FungiDB:TRIVIDRAFT_211879"/>
<dbReference type="GeneID" id="25790637"/>
<dbReference type="AlphaFoldDB" id="G9MIB9"/>
<dbReference type="HOGENOM" id="CLU_2498163_0_0_1"/>
<sequence length="86" mass="9475">MVDAVIKSYRESTSKCWLSVYCTTSQQGSDMHLQQQTLAMDSNPVGIQQQDTNTLATITEMVEATLCNIIARDRDKGPSLVLAPLL</sequence>
<dbReference type="RefSeq" id="XP_013959447.1">
    <property type="nucleotide sequence ID" value="XM_014103972.1"/>
</dbReference>
<evidence type="ECO:0000313" key="2">
    <source>
        <dbReference type="Proteomes" id="UP000007115"/>
    </source>
</evidence>
<dbReference type="EMBL" id="ABDF02000003">
    <property type="protein sequence ID" value="EHK25236.1"/>
    <property type="molecule type" value="Genomic_DNA"/>
</dbReference>
<protein>
    <submittedName>
        <fullName evidence="1">Uncharacterized protein</fullName>
    </submittedName>
</protein>
<keyword evidence="2" id="KW-1185">Reference proteome</keyword>
<proteinExistence type="predicted"/>
<evidence type="ECO:0000313" key="1">
    <source>
        <dbReference type="EMBL" id="EHK25236.1"/>
    </source>
</evidence>
<dbReference type="InParanoid" id="G9MIB9"/>
<dbReference type="Proteomes" id="UP000007115">
    <property type="component" value="Unassembled WGS sequence"/>
</dbReference>
<organism evidence="1 2">
    <name type="scientific">Hypocrea virens (strain Gv29-8 / FGSC 10586)</name>
    <name type="common">Gliocladium virens</name>
    <name type="synonym">Trichoderma virens</name>
    <dbReference type="NCBI Taxonomy" id="413071"/>
    <lineage>
        <taxon>Eukaryota</taxon>
        <taxon>Fungi</taxon>
        <taxon>Dikarya</taxon>
        <taxon>Ascomycota</taxon>
        <taxon>Pezizomycotina</taxon>
        <taxon>Sordariomycetes</taxon>
        <taxon>Hypocreomycetidae</taxon>
        <taxon>Hypocreales</taxon>
        <taxon>Hypocreaceae</taxon>
        <taxon>Trichoderma</taxon>
    </lineage>
</organism>
<reference evidence="1 2" key="1">
    <citation type="journal article" date="2011" name="Genome Biol.">
        <title>Comparative genome sequence analysis underscores mycoparasitism as the ancestral life style of Trichoderma.</title>
        <authorList>
            <person name="Kubicek C.P."/>
            <person name="Herrera-Estrella A."/>
            <person name="Seidl-Seiboth V."/>
            <person name="Martinez D.A."/>
            <person name="Druzhinina I.S."/>
            <person name="Thon M."/>
            <person name="Zeilinger S."/>
            <person name="Casas-Flores S."/>
            <person name="Horwitz B.A."/>
            <person name="Mukherjee P.K."/>
            <person name="Mukherjee M."/>
            <person name="Kredics L."/>
            <person name="Alcaraz L.D."/>
            <person name="Aerts A."/>
            <person name="Antal Z."/>
            <person name="Atanasova L."/>
            <person name="Cervantes-Badillo M.G."/>
            <person name="Challacombe J."/>
            <person name="Chertkov O."/>
            <person name="McCluskey K."/>
            <person name="Coulpier F."/>
            <person name="Deshpande N."/>
            <person name="von Doehren H."/>
            <person name="Ebbole D.J."/>
            <person name="Esquivel-Naranjo E.U."/>
            <person name="Fekete E."/>
            <person name="Flipphi M."/>
            <person name="Glaser F."/>
            <person name="Gomez-Rodriguez E.Y."/>
            <person name="Gruber S."/>
            <person name="Han C."/>
            <person name="Henrissat B."/>
            <person name="Hermosa R."/>
            <person name="Hernandez-Onate M."/>
            <person name="Karaffa L."/>
            <person name="Kosti I."/>
            <person name="Le Crom S."/>
            <person name="Lindquist E."/>
            <person name="Lucas S."/>
            <person name="Luebeck M."/>
            <person name="Luebeck P.S."/>
            <person name="Margeot A."/>
            <person name="Metz B."/>
            <person name="Misra M."/>
            <person name="Nevalainen H."/>
            <person name="Omann M."/>
            <person name="Packer N."/>
            <person name="Perrone G."/>
            <person name="Uresti-Rivera E.E."/>
            <person name="Salamov A."/>
            <person name="Schmoll M."/>
            <person name="Seiboth B."/>
            <person name="Shapiro H."/>
            <person name="Sukno S."/>
            <person name="Tamayo-Ramos J.A."/>
            <person name="Tisch D."/>
            <person name="Wiest A."/>
            <person name="Wilkinson H.H."/>
            <person name="Zhang M."/>
            <person name="Coutinho P.M."/>
            <person name="Kenerley C.M."/>
            <person name="Monte E."/>
            <person name="Baker S.E."/>
            <person name="Grigoriev I.V."/>
        </authorList>
    </citation>
    <scope>NUCLEOTIDE SEQUENCE [LARGE SCALE GENOMIC DNA]</scope>
    <source>
        <strain evidence="2">Gv29-8 / FGSC 10586</strain>
    </source>
</reference>
<comment type="caution">
    <text evidence="1">The sequence shown here is derived from an EMBL/GenBank/DDBJ whole genome shotgun (WGS) entry which is preliminary data.</text>
</comment>